<feature type="compositionally biased region" description="Basic and acidic residues" evidence="1">
    <location>
        <begin position="798"/>
        <end position="816"/>
    </location>
</feature>
<keyword evidence="3" id="KW-1185">Reference proteome</keyword>
<dbReference type="AlphaFoldDB" id="A0A9P8IC16"/>
<feature type="compositionally biased region" description="Polar residues" evidence="1">
    <location>
        <begin position="485"/>
        <end position="505"/>
    </location>
</feature>
<feature type="compositionally biased region" description="Basic and acidic residues" evidence="1">
    <location>
        <begin position="279"/>
        <end position="293"/>
    </location>
</feature>
<comment type="caution">
    <text evidence="2">The sequence shown here is derived from an EMBL/GenBank/DDBJ whole genome shotgun (WGS) entry which is preliminary data.</text>
</comment>
<feature type="region of interest" description="Disordered" evidence="1">
    <location>
        <begin position="416"/>
        <end position="519"/>
    </location>
</feature>
<feature type="region of interest" description="Disordered" evidence="1">
    <location>
        <begin position="1"/>
        <end position="388"/>
    </location>
</feature>
<evidence type="ECO:0000313" key="2">
    <source>
        <dbReference type="EMBL" id="KAH0551439.1"/>
    </source>
</evidence>
<feature type="compositionally biased region" description="Pro residues" evidence="1">
    <location>
        <begin position="124"/>
        <end position="133"/>
    </location>
</feature>
<dbReference type="EMBL" id="JAGHQM010002023">
    <property type="protein sequence ID" value="KAH0551439.1"/>
    <property type="molecule type" value="Genomic_DNA"/>
</dbReference>
<feature type="region of interest" description="Disordered" evidence="1">
    <location>
        <begin position="598"/>
        <end position="645"/>
    </location>
</feature>
<feature type="compositionally biased region" description="Polar residues" evidence="1">
    <location>
        <begin position="148"/>
        <end position="166"/>
    </location>
</feature>
<feature type="compositionally biased region" description="Low complexity" evidence="1">
    <location>
        <begin position="598"/>
        <end position="609"/>
    </location>
</feature>
<feature type="compositionally biased region" description="Low complexity" evidence="1">
    <location>
        <begin position="183"/>
        <end position="196"/>
    </location>
</feature>
<gene>
    <name evidence="2" type="ORF">GP486_007346</name>
</gene>
<feature type="compositionally biased region" description="Polar residues" evidence="1">
    <location>
        <begin position="109"/>
        <end position="123"/>
    </location>
</feature>
<protein>
    <submittedName>
        <fullName evidence="2">Uncharacterized protein</fullName>
    </submittedName>
</protein>
<evidence type="ECO:0000256" key="1">
    <source>
        <dbReference type="SAM" id="MobiDB-lite"/>
    </source>
</evidence>
<proteinExistence type="predicted"/>
<dbReference type="Proteomes" id="UP000750711">
    <property type="component" value="Unassembled WGS sequence"/>
</dbReference>
<sequence>MTVEDVPSASVPNERSLLKAHKVLPRRPLQEQPPAFGAGFPVPSQEDRVSPSSHRASSPSLRSDSPVQDPILPTGAIALPPTPPKNPFDTSDGNAGLGLRVRKTRGKRPSQSSGASTPRNQRSPPTPDITPPREPLKPLAFDQHQSRRVPSSRTESFSTAREQQPLSDEETGRQPFYSANLTRNNSANASRSASARGFGLGLDFESDGEGAAALSRSVKQPFLNFDGGWDNTEGSPGMDWNDEMMKNITVRKSGDELSRSKALQLGYTDDPLGSGSDGLEQRKQTDQSWDEKNNGGTDDFAESTPWPTRSHAGSPDADDRRLSSTSMIVEAMVVDTAPQRTRTLRHTSKNSHLRSSLPDRGRSVSNPEGQYLLQGRGNSRSLGKPRRAVSDASASIGFDGRPQQEVIPVVVIPERRSSLSASTSKSARTSSLTSVSVQTRALPNTGGAFDTTLPRRRRTLSDSIPLTSGSDKGRGRDSYPVIPQRRSSLSAPTSRNVSRTTSLTSEGIKFPGDSLDTDGPSDVQAQLGRSLHAYMTNQNSQYADDTGIPQLKRLVSPRHSQFSETSKSPEVIEATAVSIFPHNNESILVVQQNSRNTSGGLSFSASAAAPETPPMKHQETLSVESPLKNPRKPPKPPAFKIIPPTPMVMTPAEEYNRQLPSAKRPSTAGGRLFGGPLSHVKRALSGRRNAGEPLQPTAPALAPAPAPALALAPAPALAPALAPAPAPAPAPKGVDGSTQTEGGSPGFRRPSLSDASRRDSKLHPFWKPRGFWDDLEDDDDYQHLEEHSARWDSAPVSTHEKSGTEKRTSSYLAKDADNLHHISPRRSSESLTVGKDQKTRRGHRIPGLGIRIEYIGWQGIQERIKEARARRENEAKEKQRSKLRQQIGTPRVIVQSLEV</sequence>
<feature type="compositionally biased region" description="Basic residues" evidence="1">
    <location>
        <begin position="342"/>
        <end position="352"/>
    </location>
</feature>
<feature type="compositionally biased region" description="Low complexity" evidence="1">
    <location>
        <begin position="416"/>
        <end position="437"/>
    </location>
</feature>
<reference evidence="2" key="1">
    <citation type="submission" date="2021-03" db="EMBL/GenBank/DDBJ databases">
        <title>Comparative genomics and phylogenomic investigation of the class Geoglossomycetes provide insights into ecological specialization and systematics.</title>
        <authorList>
            <person name="Melie T."/>
            <person name="Pirro S."/>
            <person name="Miller A.N."/>
            <person name="Quandt A."/>
        </authorList>
    </citation>
    <scope>NUCLEOTIDE SEQUENCE</scope>
    <source>
        <strain evidence="2">CAQ_001_2017</strain>
    </source>
</reference>
<feature type="region of interest" description="Disordered" evidence="1">
    <location>
        <begin position="720"/>
        <end position="760"/>
    </location>
</feature>
<feature type="region of interest" description="Disordered" evidence="1">
    <location>
        <begin position="789"/>
        <end position="816"/>
    </location>
</feature>
<accession>A0A9P8IC16</accession>
<name>A0A9P8IC16_9PEZI</name>
<evidence type="ECO:0000313" key="3">
    <source>
        <dbReference type="Proteomes" id="UP000750711"/>
    </source>
</evidence>
<feature type="compositionally biased region" description="Polar residues" evidence="1">
    <location>
        <begin position="461"/>
        <end position="470"/>
    </location>
</feature>
<feature type="compositionally biased region" description="Low complexity" evidence="1">
    <location>
        <begin position="50"/>
        <end position="66"/>
    </location>
</feature>
<organism evidence="2 3">
    <name type="scientific">Trichoglossum hirsutum</name>
    <dbReference type="NCBI Taxonomy" id="265104"/>
    <lineage>
        <taxon>Eukaryota</taxon>
        <taxon>Fungi</taxon>
        <taxon>Dikarya</taxon>
        <taxon>Ascomycota</taxon>
        <taxon>Pezizomycotina</taxon>
        <taxon>Geoglossomycetes</taxon>
        <taxon>Geoglossales</taxon>
        <taxon>Geoglossaceae</taxon>
        <taxon>Trichoglossum</taxon>
    </lineage>
</organism>